<protein>
    <submittedName>
        <fullName evidence="6">OmpA family protein</fullName>
    </submittedName>
</protein>
<feature type="domain" description="OmpA-like" evidence="5">
    <location>
        <begin position="168"/>
        <end position="286"/>
    </location>
</feature>
<evidence type="ECO:0000256" key="2">
    <source>
        <dbReference type="ARBA" id="ARBA00023136"/>
    </source>
</evidence>
<comment type="subcellular location">
    <subcellularLocation>
        <location evidence="1">Cell outer membrane</location>
    </subcellularLocation>
</comment>
<evidence type="ECO:0000313" key="7">
    <source>
        <dbReference type="Proteomes" id="UP000649768"/>
    </source>
</evidence>
<gene>
    <name evidence="6" type="ORF">IFO68_14445</name>
</gene>
<dbReference type="PANTHER" id="PTHR30329">
    <property type="entry name" value="STATOR ELEMENT OF FLAGELLAR MOTOR COMPLEX"/>
    <property type="match status" value="1"/>
</dbReference>
<keyword evidence="2 3" id="KW-0472">Membrane</keyword>
<organism evidence="6 7">
    <name type="scientific">Photobacterium arenosum</name>
    <dbReference type="NCBI Taxonomy" id="2774143"/>
    <lineage>
        <taxon>Bacteria</taxon>
        <taxon>Pseudomonadati</taxon>
        <taxon>Pseudomonadota</taxon>
        <taxon>Gammaproteobacteria</taxon>
        <taxon>Vibrionales</taxon>
        <taxon>Vibrionaceae</taxon>
        <taxon>Photobacterium</taxon>
    </lineage>
</organism>
<evidence type="ECO:0000256" key="1">
    <source>
        <dbReference type="ARBA" id="ARBA00004442"/>
    </source>
</evidence>
<dbReference type="PRINTS" id="PR01023">
    <property type="entry name" value="NAFLGMOTY"/>
</dbReference>
<dbReference type="CDD" id="cd07185">
    <property type="entry name" value="OmpA_C-like"/>
    <property type="match status" value="1"/>
</dbReference>
<evidence type="ECO:0000259" key="5">
    <source>
        <dbReference type="PROSITE" id="PS51123"/>
    </source>
</evidence>
<dbReference type="PRINTS" id="PR01021">
    <property type="entry name" value="OMPADOMAIN"/>
</dbReference>
<dbReference type="Pfam" id="PF18393">
    <property type="entry name" value="MotY_N"/>
    <property type="match status" value="1"/>
</dbReference>
<keyword evidence="4" id="KW-0732">Signal</keyword>
<dbReference type="InterPro" id="IPR036737">
    <property type="entry name" value="OmpA-like_sf"/>
</dbReference>
<evidence type="ECO:0000313" key="6">
    <source>
        <dbReference type="EMBL" id="MBD8513879.1"/>
    </source>
</evidence>
<dbReference type="Pfam" id="PF00691">
    <property type="entry name" value="OmpA"/>
    <property type="match status" value="1"/>
</dbReference>
<evidence type="ECO:0000256" key="4">
    <source>
        <dbReference type="SAM" id="SignalP"/>
    </source>
</evidence>
<dbReference type="Gene3D" id="2.60.40.2540">
    <property type="match status" value="1"/>
</dbReference>
<feature type="chain" id="PRO_5047170510" evidence="4">
    <location>
        <begin position="24"/>
        <end position="294"/>
    </location>
</feature>
<dbReference type="SUPFAM" id="SSF103088">
    <property type="entry name" value="OmpA-like"/>
    <property type="match status" value="1"/>
</dbReference>
<accession>A0ABR9BMT4</accession>
<dbReference type="Gene3D" id="3.30.1330.60">
    <property type="entry name" value="OmpA-like domain"/>
    <property type="match status" value="1"/>
</dbReference>
<dbReference type="Proteomes" id="UP000649768">
    <property type="component" value="Unassembled WGS sequence"/>
</dbReference>
<dbReference type="InterPro" id="IPR006664">
    <property type="entry name" value="OMP_bac"/>
</dbReference>
<dbReference type="PANTHER" id="PTHR30329:SF17">
    <property type="entry name" value="LIPOPROTEIN YFIB-RELATED"/>
    <property type="match status" value="1"/>
</dbReference>
<proteinExistence type="predicted"/>
<reference evidence="6 7" key="1">
    <citation type="submission" date="2020-09" db="EMBL/GenBank/DDBJ databases">
        <title>Photobacterium sp. CAU 1568 isolated from sand of Sido Beach.</title>
        <authorList>
            <person name="Kim W."/>
        </authorList>
    </citation>
    <scope>NUCLEOTIDE SEQUENCE [LARGE SCALE GENOMIC DNA]</scope>
    <source>
        <strain evidence="6 7">CAU 1568</strain>
    </source>
</reference>
<dbReference type="InterPro" id="IPR006665">
    <property type="entry name" value="OmpA-like"/>
</dbReference>
<keyword evidence="7" id="KW-1185">Reference proteome</keyword>
<dbReference type="RefSeq" id="WP_192016558.1">
    <property type="nucleotide sequence ID" value="NZ_JACYTP010000009.1"/>
</dbReference>
<sequence length="294" mass="32393">MLISFLKKYTFLFIALAAGSVEAKLVSTPMDLVEWKYQGDKFHCSLNQQVDNFGQVSFIANAGENLTLKVKPMRPVVQFQSAGLYLQDGPWVATPKQTSLSPGKQVSPTEVSFTHAVDALLDGMTAGQWARVGMLYQNNNTPVDLLLSSVNMAPALADFTLCRSRLPAMSYKQARDLVFQFDLGQRTVSTEQKATLSNLAEYIRLDTSVNQVLIDGHSDNVGSRLGNVQVSKVRADDVASFLREAGVKDSLIQIRAHGSRYPIAHNETAKGKALNRRVTVRVMRAGNNDESRVQ</sequence>
<dbReference type="EMBL" id="JACYTP010000009">
    <property type="protein sequence ID" value="MBD8513879.1"/>
    <property type="molecule type" value="Genomic_DNA"/>
</dbReference>
<dbReference type="InterPro" id="IPR041544">
    <property type="entry name" value="MotY_N"/>
</dbReference>
<name>A0ABR9BMT4_9GAMM</name>
<comment type="caution">
    <text evidence="6">The sequence shown here is derived from an EMBL/GenBank/DDBJ whole genome shotgun (WGS) entry which is preliminary data.</text>
</comment>
<dbReference type="PROSITE" id="PS51123">
    <property type="entry name" value="OMPA_2"/>
    <property type="match status" value="1"/>
</dbReference>
<feature type="signal peptide" evidence="4">
    <location>
        <begin position="1"/>
        <end position="23"/>
    </location>
</feature>
<dbReference type="InterPro" id="IPR050330">
    <property type="entry name" value="Bact_OuterMem_StrucFunc"/>
</dbReference>
<evidence type="ECO:0000256" key="3">
    <source>
        <dbReference type="PROSITE-ProRule" id="PRU00473"/>
    </source>
</evidence>